<dbReference type="Proteomes" id="UP000218811">
    <property type="component" value="Unassembled WGS sequence"/>
</dbReference>
<keyword evidence="3 8" id="KW-0645">Protease</keyword>
<evidence type="ECO:0000256" key="5">
    <source>
        <dbReference type="SAM" id="Phobius"/>
    </source>
</evidence>
<keyword evidence="3" id="KW-0378">Hydrolase</keyword>
<dbReference type="InterPro" id="IPR034164">
    <property type="entry name" value="Pepsin-like_dom"/>
</dbReference>
<evidence type="ECO:0000256" key="2">
    <source>
        <dbReference type="ARBA" id="ARBA00022750"/>
    </source>
</evidence>
<organism evidence="8 9">
    <name type="scientific">Wolfiporia cocos (strain MD-104)</name>
    <name type="common">Brown rot fungus</name>
    <dbReference type="NCBI Taxonomy" id="742152"/>
    <lineage>
        <taxon>Eukaryota</taxon>
        <taxon>Fungi</taxon>
        <taxon>Dikarya</taxon>
        <taxon>Basidiomycota</taxon>
        <taxon>Agaricomycotina</taxon>
        <taxon>Agaricomycetes</taxon>
        <taxon>Polyporales</taxon>
        <taxon>Phaeolaceae</taxon>
        <taxon>Wolfiporia</taxon>
    </lineage>
</organism>
<evidence type="ECO:0000259" key="7">
    <source>
        <dbReference type="PROSITE" id="PS51767"/>
    </source>
</evidence>
<reference evidence="8 9" key="1">
    <citation type="journal article" date="2012" name="Science">
        <title>The Paleozoic origin of enzymatic lignin decomposition reconstructed from 31 fungal genomes.</title>
        <authorList>
            <person name="Floudas D."/>
            <person name="Binder M."/>
            <person name="Riley R."/>
            <person name="Barry K."/>
            <person name="Blanchette R.A."/>
            <person name="Henrissat B."/>
            <person name="Martinez A.T."/>
            <person name="Otillar R."/>
            <person name="Spatafora J.W."/>
            <person name="Yadav J.S."/>
            <person name="Aerts A."/>
            <person name="Benoit I."/>
            <person name="Boyd A."/>
            <person name="Carlson A."/>
            <person name="Copeland A."/>
            <person name="Coutinho P.M."/>
            <person name="de Vries R.P."/>
            <person name="Ferreira P."/>
            <person name="Findley K."/>
            <person name="Foster B."/>
            <person name="Gaskell J."/>
            <person name="Glotzer D."/>
            <person name="Gorecki P."/>
            <person name="Heitman J."/>
            <person name="Hesse C."/>
            <person name="Hori C."/>
            <person name="Igarashi K."/>
            <person name="Jurgens J.A."/>
            <person name="Kallen N."/>
            <person name="Kersten P."/>
            <person name="Kohler A."/>
            <person name="Kuees U."/>
            <person name="Kumar T.K.A."/>
            <person name="Kuo A."/>
            <person name="LaButti K."/>
            <person name="Larrondo L.F."/>
            <person name="Lindquist E."/>
            <person name="Ling A."/>
            <person name="Lombard V."/>
            <person name="Lucas S."/>
            <person name="Lundell T."/>
            <person name="Martin R."/>
            <person name="McLaughlin D.J."/>
            <person name="Morgenstern I."/>
            <person name="Morin E."/>
            <person name="Murat C."/>
            <person name="Nagy L.G."/>
            <person name="Nolan M."/>
            <person name="Ohm R.A."/>
            <person name="Patyshakuliyeva A."/>
            <person name="Rokas A."/>
            <person name="Ruiz-Duenas F.J."/>
            <person name="Sabat G."/>
            <person name="Salamov A."/>
            <person name="Samejima M."/>
            <person name="Schmutz J."/>
            <person name="Slot J.C."/>
            <person name="St John F."/>
            <person name="Stenlid J."/>
            <person name="Sun H."/>
            <person name="Sun S."/>
            <person name="Syed K."/>
            <person name="Tsang A."/>
            <person name="Wiebenga A."/>
            <person name="Young D."/>
            <person name="Pisabarro A."/>
            <person name="Eastwood D.C."/>
            <person name="Martin F."/>
            <person name="Cullen D."/>
            <person name="Grigoriev I.V."/>
            <person name="Hibbett D.S."/>
        </authorList>
    </citation>
    <scope>NUCLEOTIDE SEQUENCE [LARGE SCALE GENOMIC DNA]</scope>
    <source>
        <strain evidence="8 9">MD-104</strain>
    </source>
</reference>
<evidence type="ECO:0000256" key="1">
    <source>
        <dbReference type="ARBA" id="ARBA00007447"/>
    </source>
</evidence>
<dbReference type="Gene3D" id="2.40.70.10">
    <property type="entry name" value="Acid Proteases"/>
    <property type="match status" value="2"/>
</dbReference>
<dbReference type="InterPro" id="IPR001461">
    <property type="entry name" value="Aspartic_peptidase_A1"/>
</dbReference>
<dbReference type="STRING" id="742152.A0A2H3JCC1"/>
<proteinExistence type="inferred from homology"/>
<dbReference type="PROSITE" id="PS00141">
    <property type="entry name" value="ASP_PROTEASE"/>
    <property type="match status" value="1"/>
</dbReference>
<dbReference type="InterPro" id="IPR001969">
    <property type="entry name" value="Aspartic_peptidase_AS"/>
</dbReference>
<dbReference type="CDD" id="cd05471">
    <property type="entry name" value="pepsin_like"/>
    <property type="match status" value="1"/>
</dbReference>
<dbReference type="PANTHER" id="PTHR47966">
    <property type="entry name" value="BETA-SITE APP-CLEAVING ENZYME, ISOFORM A-RELATED"/>
    <property type="match status" value="1"/>
</dbReference>
<evidence type="ECO:0000256" key="4">
    <source>
        <dbReference type="SAM" id="MobiDB-lite"/>
    </source>
</evidence>
<evidence type="ECO:0000256" key="3">
    <source>
        <dbReference type="RuleBase" id="RU000454"/>
    </source>
</evidence>
<feature type="transmembrane region" description="Helical" evidence="5">
    <location>
        <begin position="465"/>
        <end position="486"/>
    </location>
</feature>
<dbReference type="SUPFAM" id="SSF50630">
    <property type="entry name" value="Acid proteases"/>
    <property type="match status" value="1"/>
</dbReference>
<dbReference type="GO" id="GO:0006508">
    <property type="term" value="P:proteolysis"/>
    <property type="evidence" value="ECO:0007669"/>
    <property type="project" value="UniProtKB-KW"/>
</dbReference>
<dbReference type="PANTHER" id="PTHR47966:SF51">
    <property type="entry name" value="BETA-SITE APP-CLEAVING ENZYME, ISOFORM A-RELATED"/>
    <property type="match status" value="1"/>
</dbReference>
<dbReference type="Pfam" id="PF00026">
    <property type="entry name" value="Asp"/>
    <property type="match status" value="1"/>
</dbReference>
<dbReference type="GO" id="GO:0004190">
    <property type="term" value="F:aspartic-type endopeptidase activity"/>
    <property type="evidence" value="ECO:0007669"/>
    <property type="project" value="UniProtKB-KW"/>
</dbReference>
<feature type="region of interest" description="Disordered" evidence="4">
    <location>
        <begin position="33"/>
        <end position="52"/>
    </location>
</feature>
<keyword evidence="5" id="KW-0472">Membrane</keyword>
<feature type="chain" id="PRO_5013689039" evidence="6">
    <location>
        <begin position="22"/>
        <end position="546"/>
    </location>
</feature>
<keyword evidence="2 3" id="KW-0064">Aspartyl protease</keyword>
<dbReference type="OMA" id="QMQHSPI"/>
<dbReference type="PRINTS" id="PR00792">
    <property type="entry name" value="PEPSIN"/>
</dbReference>
<dbReference type="InterPro" id="IPR021109">
    <property type="entry name" value="Peptidase_aspartic_dom_sf"/>
</dbReference>
<evidence type="ECO:0000256" key="6">
    <source>
        <dbReference type="SAM" id="SignalP"/>
    </source>
</evidence>
<dbReference type="OrthoDB" id="15189at2759"/>
<feature type="signal peptide" evidence="6">
    <location>
        <begin position="1"/>
        <end position="21"/>
    </location>
</feature>
<protein>
    <submittedName>
        <fullName evidence="8">Acid protease</fullName>
    </submittedName>
</protein>
<keyword evidence="6" id="KW-0732">Signal</keyword>
<dbReference type="PROSITE" id="PS51767">
    <property type="entry name" value="PEPTIDASE_A1"/>
    <property type="match status" value="1"/>
</dbReference>
<keyword evidence="5" id="KW-1133">Transmembrane helix</keyword>
<sequence>MRSLLPFALLCLLLDARFANALTFPVRTRTASQRRSGSGLHSRSNNDTLLPVKNTQNSEYISNITLGGREIPVLLDTGSSDLWVTGTVPNTNDLGKSVSLSYAVGDAAGDVNTATLNFGNYTVENQAYLLVTDTASFSINIAAEGFEGLIGLGPNTGSVIRDKIGDSRGDSVLDRIFQQNASDSNYMTVLLNREGDPKSPPMGQMSISEIVPGYEDVTSMPKLTVEKVHRLTDLDQHWQTYTDVNGVIGPDGNPIKVESIVPSAPDGQLVVVFDSGYTLPQVPRDMSDAIYGRVQGAEYDTTAGVWLIPCDQMLNISFKFGGHDYPVHPLDTSSSEFDMVFPSTGEVACVGAFQPISSSAFSLLGEYDIILGMSFIRNVYALFDYGNFVEDTDHDLGEPFIQLLSTTNLTEAHETFVQVRMSGVDNTGAKSQWLLPVSQEVHSPETEAEKKEQYEEYVLSRWPEIFVGCLAFVIIVMAIIIWRCCFVRRRRRAAQQDSSLLPTAAGRPQSSYKQLEDPSTATLVDMQRIPPRSPSHDGYLSGTTVH</sequence>
<evidence type="ECO:0000313" key="8">
    <source>
        <dbReference type="EMBL" id="PCH39890.1"/>
    </source>
</evidence>
<feature type="region of interest" description="Disordered" evidence="4">
    <location>
        <begin position="523"/>
        <end position="546"/>
    </location>
</feature>
<accession>A0A2H3JCC1</accession>
<dbReference type="EMBL" id="KB468053">
    <property type="protein sequence ID" value="PCH39890.1"/>
    <property type="molecule type" value="Genomic_DNA"/>
</dbReference>
<gene>
    <name evidence="8" type="ORF">WOLCODRAFT_23689</name>
</gene>
<keyword evidence="9" id="KW-1185">Reference proteome</keyword>
<dbReference type="AlphaFoldDB" id="A0A2H3JCC1"/>
<keyword evidence="5" id="KW-0812">Transmembrane</keyword>
<name>A0A2H3JCC1_WOLCO</name>
<evidence type="ECO:0000313" key="9">
    <source>
        <dbReference type="Proteomes" id="UP000218811"/>
    </source>
</evidence>
<comment type="similarity">
    <text evidence="1 3">Belongs to the peptidase A1 family.</text>
</comment>
<dbReference type="InterPro" id="IPR033121">
    <property type="entry name" value="PEPTIDASE_A1"/>
</dbReference>
<feature type="domain" description="Peptidase A1" evidence="7">
    <location>
        <begin position="60"/>
        <end position="393"/>
    </location>
</feature>